<dbReference type="AlphaFoldDB" id="K0T4G0"/>
<organism evidence="2 3">
    <name type="scientific">Thalassiosira oceanica</name>
    <name type="common">Marine diatom</name>
    <dbReference type="NCBI Taxonomy" id="159749"/>
    <lineage>
        <taxon>Eukaryota</taxon>
        <taxon>Sar</taxon>
        <taxon>Stramenopiles</taxon>
        <taxon>Ochrophyta</taxon>
        <taxon>Bacillariophyta</taxon>
        <taxon>Coscinodiscophyceae</taxon>
        <taxon>Thalassiosirophycidae</taxon>
        <taxon>Thalassiosirales</taxon>
        <taxon>Thalassiosiraceae</taxon>
        <taxon>Thalassiosira</taxon>
    </lineage>
</organism>
<evidence type="ECO:0000256" key="1">
    <source>
        <dbReference type="SAM" id="MobiDB-lite"/>
    </source>
</evidence>
<evidence type="ECO:0000313" key="2">
    <source>
        <dbReference type="EMBL" id="EJK68241.1"/>
    </source>
</evidence>
<feature type="non-terminal residue" evidence="2">
    <location>
        <position position="1"/>
    </location>
</feature>
<comment type="caution">
    <text evidence="2">The sequence shown here is derived from an EMBL/GenBank/DDBJ whole genome shotgun (WGS) entry which is preliminary data.</text>
</comment>
<sequence length="446" mass="46859">TLVGGALRADSLEGVGGILRADSLEAHPTQRTCRSLGVSATATSRTEAPANGRGPAVASSHGTGVGTPGSAAGESGAECRAGSSATGRGPTVASQGPRRPASLQHAPGRNKFPEASRCLGVSATATSRTEAPANGRGPAVASSHGTGVGTPGSAAGESGAECRAGSSATGRGPTVASQGPRRPASLQHAPGRNKFPEASQHSKPHSVSSHSQPLLDSPKSPLTDSPHPPILWRSKFTEDVASQLVSWSNPDGIINNSELELAGVIGHNDILANCTNIQEVTTATGTDNTAAHSWATKGAVSSTGPSSYLLRLKSMHQRAHRYQLRTFYIPGPINKMADDCSRLWHLTDKELLEYFNRTYPQAVPWQIRELSPAMHEALNSALLCKRAPPEALDVVLKPVDESDTGFPQGWELPVSAASHGFRQRLYEQFALRPKSWTDRRPTPSQC</sequence>
<dbReference type="Proteomes" id="UP000266841">
    <property type="component" value="Unassembled WGS sequence"/>
</dbReference>
<proteinExistence type="predicted"/>
<evidence type="ECO:0000313" key="3">
    <source>
        <dbReference type="Proteomes" id="UP000266841"/>
    </source>
</evidence>
<dbReference type="EMBL" id="AGNL01011708">
    <property type="protein sequence ID" value="EJK68241.1"/>
    <property type="molecule type" value="Genomic_DNA"/>
</dbReference>
<name>K0T4G0_THAOC</name>
<feature type="compositionally biased region" description="Polar residues" evidence="1">
    <location>
        <begin position="199"/>
        <end position="214"/>
    </location>
</feature>
<accession>K0T4G0</accession>
<dbReference type="OrthoDB" id="52299at2759"/>
<reference evidence="2 3" key="1">
    <citation type="journal article" date="2012" name="Genome Biol.">
        <title>Genome and low-iron response of an oceanic diatom adapted to chronic iron limitation.</title>
        <authorList>
            <person name="Lommer M."/>
            <person name="Specht M."/>
            <person name="Roy A.S."/>
            <person name="Kraemer L."/>
            <person name="Andreson R."/>
            <person name="Gutowska M.A."/>
            <person name="Wolf J."/>
            <person name="Bergner S.V."/>
            <person name="Schilhabel M.B."/>
            <person name="Klostermeier U.C."/>
            <person name="Beiko R.G."/>
            <person name="Rosenstiel P."/>
            <person name="Hippler M."/>
            <person name="Laroche J."/>
        </authorList>
    </citation>
    <scope>NUCLEOTIDE SEQUENCE [LARGE SCALE GENOMIC DNA]</scope>
    <source>
        <strain evidence="2 3">CCMP1005</strain>
    </source>
</reference>
<feature type="compositionally biased region" description="Polar residues" evidence="1">
    <location>
        <begin position="30"/>
        <end position="46"/>
    </location>
</feature>
<protein>
    <submittedName>
        <fullName evidence="2">Uncharacterized protein</fullName>
    </submittedName>
</protein>
<gene>
    <name evidence="2" type="ORF">THAOC_10600</name>
</gene>
<feature type="region of interest" description="Disordered" evidence="1">
    <location>
        <begin position="30"/>
        <end position="230"/>
    </location>
</feature>
<keyword evidence="3" id="KW-1185">Reference proteome</keyword>